<sequence>MVECVCNGNSDALVACASPPQPFCVYAYVCAYDDGDAHDDVRACGDV</sequence>
<dbReference type="Proteomes" id="UP001295462">
    <property type="component" value="Unassembled WGS sequence"/>
</dbReference>
<evidence type="ECO:0000313" key="1">
    <source>
        <dbReference type="EMBL" id="CAH1601104.1"/>
    </source>
</evidence>
<gene>
    <name evidence="1" type="ORF">THF1A12_460027</name>
</gene>
<dbReference type="EMBL" id="CAKMUD010000101">
    <property type="protein sequence ID" value="CAH1601104.1"/>
    <property type="molecule type" value="Genomic_DNA"/>
</dbReference>
<name>A0AAU9QW76_9VIBR</name>
<protein>
    <submittedName>
        <fullName evidence="1">Uncharacterized protein</fullName>
    </submittedName>
</protein>
<accession>A0AAU9QW76</accession>
<organism evidence="1 2">
    <name type="scientific">Vibrio jasicida</name>
    <dbReference type="NCBI Taxonomy" id="766224"/>
    <lineage>
        <taxon>Bacteria</taxon>
        <taxon>Pseudomonadati</taxon>
        <taxon>Pseudomonadota</taxon>
        <taxon>Gammaproteobacteria</taxon>
        <taxon>Vibrionales</taxon>
        <taxon>Vibrionaceae</taxon>
        <taxon>Vibrio</taxon>
    </lineage>
</organism>
<evidence type="ECO:0000313" key="2">
    <source>
        <dbReference type="Proteomes" id="UP001295462"/>
    </source>
</evidence>
<reference evidence="1" key="1">
    <citation type="submission" date="2022-01" db="EMBL/GenBank/DDBJ databases">
        <authorList>
            <person name="Lagorce A."/>
        </authorList>
    </citation>
    <scope>NUCLEOTIDE SEQUENCE</scope>
    <source>
        <strain evidence="1">Th15_F1_A12</strain>
    </source>
</reference>
<comment type="caution">
    <text evidence="1">The sequence shown here is derived from an EMBL/GenBank/DDBJ whole genome shotgun (WGS) entry which is preliminary data.</text>
</comment>
<proteinExistence type="predicted"/>
<dbReference type="AlphaFoldDB" id="A0AAU9QW76"/>